<feature type="transmembrane region" description="Helical" evidence="1">
    <location>
        <begin position="133"/>
        <end position="152"/>
    </location>
</feature>
<keyword evidence="1" id="KW-0472">Membrane</keyword>
<sequence>MVQLFSLLSIFLSMMFLLESPPLFLSMVIISQIITLAVIISLFTMSSWFSFMLLMIYLSGMMIVFIYVSSMASNELFYLNTPLMPIILIMSIILIFLFFTSDMAMPSNSLNFFDLNLTQISALKTMKMYSKSLFMMTILLIMYLLFAMIMVVKTSSFSSGPLRSAK</sequence>
<feature type="transmembrane region" description="Helical" evidence="1">
    <location>
        <begin position="23"/>
        <end position="44"/>
    </location>
</feature>
<feature type="transmembrane region" description="Helical" evidence="1">
    <location>
        <begin position="51"/>
        <end position="70"/>
    </location>
</feature>
<dbReference type="AlphaFoldDB" id="A0A345UE25"/>
<reference evidence="2" key="1">
    <citation type="journal article" date="2018" name="Mol. Phylogenet. Evol.">
        <title>Species delimitation and mitogenome phylogenetics in the subterranean genus Pseudoniphargus (Crustacea: Amphipoda).</title>
        <authorList>
            <person name="Stokkan M."/>
            <person name="Jurado-Rivera J.A."/>
            <person name="Oromi P."/>
            <person name="Juan C."/>
            <person name="Jaume D."/>
            <person name="Pons J."/>
        </authorList>
    </citation>
    <scope>NUCLEOTIDE SEQUENCE</scope>
</reference>
<keyword evidence="1" id="KW-1133">Transmembrane helix</keyword>
<protein>
    <submittedName>
        <fullName evidence="2">NADH dehydrogenase subunit 6</fullName>
    </submittedName>
</protein>
<keyword evidence="2" id="KW-0496">Mitochondrion</keyword>
<keyword evidence="1" id="KW-0812">Transmembrane</keyword>
<dbReference type="EMBL" id="MH592137">
    <property type="protein sequence ID" value="AXI98711.1"/>
    <property type="molecule type" value="Genomic_DNA"/>
</dbReference>
<organism evidence="2">
    <name type="scientific">Pseudoniphargus ruffoi</name>
    <dbReference type="NCBI Taxonomy" id="2211530"/>
    <lineage>
        <taxon>Eukaryota</taxon>
        <taxon>Metazoa</taxon>
        <taxon>Ecdysozoa</taxon>
        <taxon>Arthropoda</taxon>
        <taxon>Crustacea</taxon>
        <taxon>Multicrustacea</taxon>
        <taxon>Malacostraca</taxon>
        <taxon>Eumalacostraca</taxon>
        <taxon>Peracarida</taxon>
        <taxon>Amphipoda</taxon>
        <taxon>Senticaudata</taxon>
        <taxon>Gammarida</taxon>
        <taxon>Crangonyctidira</taxon>
        <taxon>Allocrangonyctoidea</taxon>
        <taxon>Allocrangonyctidae</taxon>
        <taxon>Pseudoniphargus</taxon>
    </lineage>
</organism>
<name>A0A345UE25_9CRUS</name>
<accession>A0A345UE25</accession>
<gene>
    <name evidence="2" type="primary">nad6</name>
</gene>
<evidence type="ECO:0000313" key="2">
    <source>
        <dbReference type="EMBL" id="AXI98711.1"/>
    </source>
</evidence>
<proteinExistence type="predicted"/>
<geneLocation type="mitochondrion" evidence="2"/>
<feature type="transmembrane region" description="Helical" evidence="1">
    <location>
        <begin position="76"/>
        <end position="99"/>
    </location>
</feature>
<evidence type="ECO:0000256" key="1">
    <source>
        <dbReference type="SAM" id="Phobius"/>
    </source>
</evidence>